<dbReference type="KEGG" id="rdi:CMV14_04800"/>
<evidence type="ECO:0000256" key="1">
    <source>
        <dbReference type="ARBA" id="ARBA00022448"/>
    </source>
</evidence>
<feature type="transmembrane region" description="Helical" evidence="2">
    <location>
        <begin position="60"/>
        <end position="80"/>
    </location>
</feature>
<feature type="transmembrane region" description="Helical" evidence="2">
    <location>
        <begin position="166"/>
        <end position="189"/>
    </location>
</feature>
<feature type="transmembrane region" description="Helical" evidence="2">
    <location>
        <begin position="249"/>
        <end position="274"/>
    </location>
</feature>
<dbReference type="GO" id="GO:0005886">
    <property type="term" value="C:plasma membrane"/>
    <property type="evidence" value="ECO:0007669"/>
    <property type="project" value="TreeGrafter"/>
</dbReference>
<dbReference type="InterPro" id="IPR050222">
    <property type="entry name" value="MATE_MdtK"/>
</dbReference>
<protein>
    <submittedName>
        <fullName evidence="3">MATE family efflux transporter</fullName>
    </submittedName>
</protein>
<feature type="transmembrane region" description="Helical" evidence="2">
    <location>
        <begin position="368"/>
        <end position="390"/>
    </location>
</feature>
<dbReference type="InterPro" id="IPR002528">
    <property type="entry name" value="MATE_fam"/>
</dbReference>
<name>A0A2A4FNU4_9SPHN</name>
<dbReference type="AlphaFoldDB" id="A0A2A4FNU4"/>
<feature type="transmembrane region" description="Helical" evidence="2">
    <location>
        <begin position="428"/>
        <end position="447"/>
    </location>
</feature>
<dbReference type="CDD" id="cd13131">
    <property type="entry name" value="MATE_NorM_like"/>
    <property type="match status" value="1"/>
</dbReference>
<dbReference type="EMBL" id="NWUF01000028">
    <property type="protein sequence ID" value="PCE40435.1"/>
    <property type="molecule type" value="Genomic_DNA"/>
</dbReference>
<keyword evidence="4" id="KW-1185">Reference proteome</keyword>
<accession>A0A2A4FNU4</accession>
<keyword evidence="1" id="KW-0813">Transport</keyword>
<keyword evidence="2" id="KW-0472">Membrane</keyword>
<feature type="transmembrane region" description="Helical" evidence="2">
    <location>
        <begin position="101"/>
        <end position="126"/>
    </location>
</feature>
<feature type="transmembrane region" description="Helical" evidence="2">
    <location>
        <begin position="201"/>
        <end position="222"/>
    </location>
</feature>
<dbReference type="OrthoDB" id="9780160at2"/>
<feature type="transmembrane region" description="Helical" evidence="2">
    <location>
        <begin position="324"/>
        <end position="348"/>
    </location>
</feature>
<keyword evidence="2" id="KW-1133">Transmembrane helix</keyword>
<sequence length="460" mass="49055">MDNNVRPSTPWATEARALLSLSVPLVIGNLGWSAIAATDLLLLGRLGPDAVAAGSLGLNLYTAFLIFGIGLTTAASPLIASERGRRLHSVRDIRRTVRQTIWAGATICAPVWLLLWHAEAILILIGQDPELSANAADLVRSLQWALLPYMGFLVLRNFVAALERPIWGVIVTLLTVPFNALAGWVLIFGHLGFSAMGLHGAGLAGTLSSLFMFLGMVLVVSLDRRFRRYHLLGRFWRADWGRFRTVWKVGLPIAITLGLEVTVFNAAVFLMGLIGRAPLAAHAIAIQIAALCFMVPMGIGQAATVRVGYAHGRRDPAAAGRAGWLALGLGTAFAVCSAAALIGVPRLLVFGFIDVDAPANAEVTRLAISFLAVAALFQLVDCAQAIAAGVLRGLQDTRVPMIFAAIGYWVIGIGIGTLLAFPMRMGGVGIWLGLASGLGVVAVLLVMRWSRRERLGLVPR</sequence>
<comment type="caution">
    <text evidence="3">The sequence shown here is derived from an EMBL/GenBank/DDBJ whole genome shotgun (WGS) entry which is preliminary data.</text>
</comment>
<feature type="transmembrane region" description="Helical" evidence="2">
    <location>
        <begin position="402"/>
        <end position="422"/>
    </location>
</feature>
<evidence type="ECO:0000313" key="3">
    <source>
        <dbReference type="EMBL" id="PCE40435.1"/>
    </source>
</evidence>
<feature type="transmembrane region" description="Helical" evidence="2">
    <location>
        <begin position="138"/>
        <end position="159"/>
    </location>
</feature>
<dbReference type="GO" id="GO:0015297">
    <property type="term" value="F:antiporter activity"/>
    <property type="evidence" value="ECO:0007669"/>
    <property type="project" value="InterPro"/>
</dbReference>
<dbReference type="GO" id="GO:0042910">
    <property type="term" value="F:xenobiotic transmembrane transporter activity"/>
    <property type="evidence" value="ECO:0007669"/>
    <property type="project" value="InterPro"/>
</dbReference>
<dbReference type="PANTHER" id="PTHR43298">
    <property type="entry name" value="MULTIDRUG RESISTANCE PROTEIN NORM-RELATED"/>
    <property type="match status" value="1"/>
</dbReference>
<organism evidence="3 4">
    <name type="scientific">Rhizorhabdus dicambivorans</name>
    <dbReference type="NCBI Taxonomy" id="1850238"/>
    <lineage>
        <taxon>Bacteria</taxon>
        <taxon>Pseudomonadati</taxon>
        <taxon>Pseudomonadota</taxon>
        <taxon>Alphaproteobacteria</taxon>
        <taxon>Sphingomonadales</taxon>
        <taxon>Sphingomonadaceae</taxon>
        <taxon>Rhizorhabdus</taxon>
    </lineage>
</organism>
<evidence type="ECO:0000313" key="4">
    <source>
        <dbReference type="Proteomes" id="UP000218934"/>
    </source>
</evidence>
<feature type="transmembrane region" description="Helical" evidence="2">
    <location>
        <begin position="280"/>
        <end position="303"/>
    </location>
</feature>
<proteinExistence type="predicted"/>
<dbReference type="RefSeq" id="WP_066968594.1">
    <property type="nucleotide sequence ID" value="NZ_CP023449.1"/>
</dbReference>
<keyword evidence="2" id="KW-0812">Transmembrane</keyword>
<dbReference type="Proteomes" id="UP000218934">
    <property type="component" value="Unassembled WGS sequence"/>
</dbReference>
<dbReference type="NCBIfam" id="TIGR00797">
    <property type="entry name" value="matE"/>
    <property type="match status" value="1"/>
</dbReference>
<gene>
    <name evidence="3" type="ORF">COO09_20295</name>
</gene>
<evidence type="ECO:0000256" key="2">
    <source>
        <dbReference type="SAM" id="Phobius"/>
    </source>
</evidence>
<reference evidence="3 4" key="1">
    <citation type="submission" date="2017-09" db="EMBL/GenBank/DDBJ databases">
        <title>The Catabolism of 3,6-Dichlorosalicylic acid is Initiated by the Cytochrome P450 Monooxygenase DsmABC in Rhizorhabdus dicambivorans Ndbn-20.</title>
        <authorList>
            <person name="Na L."/>
        </authorList>
    </citation>
    <scope>NUCLEOTIDE SEQUENCE [LARGE SCALE GENOMIC DNA]</scope>
    <source>
        <strain evidence="3 4">Ndbn-20m</strain>
    </source>
</reference>
<dbReference type="Pfam" id="PF01554">
    <property type="entry name" value="MatE"/>
    <property type="match status" value="2"/>
</dbReference>
<dbReference type="PANTHER" id="PTHR43298:SF2">
    <property type="entry name" value="FMN_FAD EXPORTER YEEO-RELATED"/>
    <property type="match status" value="1"/>
</dbReference>